<feature type="transmembrane region" description="Helical" evidence="6">
    <location>
        <begin position="759"/>
        <end position="783"/>
    </location>
</feature>
<evidence type="ECO:0000313" key="10">
    <source>
        <dbReference type="Proteomes" id="UP000248790"/>
    </source>
</evidence>
<comment type="caution">
    <text evidence="9">The sequence shown here is derived from an EMBL/GenBank/DDBJ whole genome shotgun (WGS) entry which is preliminary data.</text>
</comment>
<gene>
    <name evidence="9" type="ORF">LX87_00956</name>
</gene>
<feature type="transmembrane region" description="Helical" evidence="6">
    <location>
        <begin position="511"/>
        <end position="531"/>
    </location>
</feature>
<organism evidence="9 10">
    <name type="scientific">Larkinella arboricola</name>
    <dbReference type="NCBI Taxonomy" id="643671"/>
    <lineage>
        <taxon>Bacteria</taxon>
        <taxon>Pseudomonadati</taxon>
        <taxon>Bacteroidota</taxon>
        <taxon>Cytophagia</taxon>
        <taxon>Cytophagales</taxon>
        <taxon>Spirosomataceae</taxon>
        <taxon>Larkinella</taxon>
    </lineage>
</organism>
<feature type="domain" description="MacB-like periplasmic core" evidence="8">
    <location>
        <begin position="517"/>
        <end position="726"/>
    </location>
</feature>
<evidence type="ECO:0000313" key="9">
    <source>
        <dbReference type="EMBL" id="RAK02836.1"/>
    </source>
</evidence>
<feature type="domain" description="ABC3 transporter permease C-terminal" evidence="7">
    <location>
        <begin position="370"/>
        <end position="486"/>
    </location>
</feature>
<feature type="domain" description="MacB-like periplasmic core" evidence="8">
    <location>
        <begin position="99"/>
        <end position="320"/>
    </location>
</feature>
<keyword evidence="5 6" id="KW-0472">Membrane</keyword>
<evidence type="ECO:0000259" key="8">
    <source>
        <dbReference type="Pfam" id="PF12704"/>
    </source>
</evidence>
<dbReference type="InterPro" id="IPR025857">
    <property type="entry name" value="MacB_PCD"/>
</dbReference>
<dbReference type="InterPro" id="IPR047699">
    <property type="entry name" value="Permease_put_prefix"/>
</dbReference>
<dbReference type="Pfam" id="PF12704">
    <property type="entry name" value="MacB_PCD"/>
    <property type="match status" value="2"/>
</dbReference>
<comment type="subcellular location">
    <subcellularLocation>
        <location evidence="1">Cell membrane</location>
        <topology evidence="1">Multi-pass membrane protein</topology>
    </subcellularLocation>
</comment>
<accession>A0A327XF59</accession>
<feature type="transmembrane region" description="Helical" evidence="6">
    <location>
        <begin position="415"/>
        <end position="438"/>
    </location>
</feature>
<evidence type="ECO:0000259" key="7">
    <source>
        <dbReference type="Pfam" id="PF02687"/>
    </source>
</evidence>
<feature type="transmembrane region" description="Helical" evidence="6">
    <location>
        <begin position="458"/>
        <end position="481"/>
    </location>
</feature>
<evidence type="ECO:0000256" key="2">
    <source>
        <dbReference type="ARBA" id="ARBA00022475"/>
    </source>
</evidence>
<feature type="transmembrane region" description="Helical" evidence="6">
    <location>
        <begin position="364"/>
        <end position="386"/>
    </location>
</feature>
<reference evidence="9 10" key="1">
    <citation type="submission" date="2018-06" db="EMBL/GenBank/DDBJ databases">
        <title>Genomic Encyclopedia of Archaeal and Bacterial Type Strains, Phase II (KMG-II): from individual species to whole genera.</title>
        <authorList>
            <person name="Goeker M."/>
        </authorList>
    </citation>
    <scope>NUCLEOTIDE SEQUENCE [LARGE SCALE GENOMIC DNA]</scope>
    <source>
        <strain evidence="9 10">DSM 21851</strain>
    </source>
</reference>
<keyword evidence="3 6" id="KW-0812">Transmembrane</keyword>
<feature type="domain" description="ABC3 transporter permease C-terminal" evidence="7">
    <location>
        <begin position="763"/>
        <end position="875"/>
    </location>
</feature>
<dbReference type="GO" id="GO:0005886">
    <property type="term" value="C:plasma membrane"/>
    <property type="evidence" value="ECO:0007669"/>
    <property type="project" value="UniProtKB-SubCell"/>
</dbReference>
<dbReference type="NCBIfam" id="NF038404">
    <property type="entry name" value="perm_prefix_2"/>
    <property type="match status" value="1"/>
</dbReference>
<evidence type="ECO:0000256" key="4">
    <source>
        <dbReference type="ARBA" id="ARBA00022989"/>
    </source>
</evidence>
<dbReference type="PANTHER" id="PTHR30572:SF18">
    <property type="entry name" value="ABC-TYPE MACROLIDE FAMILY EXPORT SYSTEM PERMEASE COMPONENT 2"/>
    <property type="match status" value="1"/>
</dbReference>
<dbReference type="RefSeq" id="WP_111626999.1">
    <property type="nucleotide sequence ID" value="NZ_QLMC01000001.1"/>
</dbReference>
<dbReference type="AlphaFoldDB" id="A0A327XF59"/>
<dbReference type="InterPro" id="IPR003838">
    <property type="entry name" value="ABC3_permease_C"/>
</dbReference>
<proteinExistence type="predicted"/>
<feature type="transmembrane region" description="Helical" evidence="6">
    <location>
        <begin position="843"/>
        <end position="863"/>
    </location>
</feature>
<dbReference type="InterPro" id="IPR050250">
    <property type="entry name" value="Macrolide_Exporter_MacB"/>
</dbReference>
<name>A0A327XF59_LARAB</name>
<evidence type="ECO:0000256" key="6">
    <source>
        <dbReference type="SAM" id="Phobius"/>
    </source>
</evidence>
<dbReference type="Pfam" id="PF02687">
    <property type="entry name" value="FtsX"/>
    <property type="match status" value="2"/>
</dbReference>
<dbReference type="PANTHER" id="PTHR30572">
    <property type="entry name" value="MEMBRANE COMPONENT OF TRANSPORTER-RELATED"/>
    <property type="match status" value="1"/>
</dbReference>
<keyword evidence="10" id="KW-1185">Reference proteome</keyword>
<evidence type="ECO:0000256" key="5">
    <source>
        <dbReference type="ARBA" id="ARBA00023136"/>
    </source>
</evidence>
<feature type="transmembrane region" description="Helical" evidence="6">
    <location>
        <begin position="97"/>
        <end position="121"/>
    </location>
</feature>
<evidence type="ECO:0000256" key="3">
    <source>
        <dbReference type="ARBA" id="ARBA00022692"/>
    </source>
</evidence>
<dbReference type="Proteomes" id="UP000248790">
    <property type="component" value="Unassembled WGS sequence"/>
</dbReference>
<dbReference type="GO" id="GO:0022857">
    <property type="term" value="F:transmembrane transporter activity"/>
    <property type="evidence" value="ECO:0007669"/>
    <property type="project" value="TreeGrafter"/>
</dbReference>
<feature type="transmembrane region" description="Helical" evidence="6">
    <location>
        <begin position="811"/>
        <end position="831"/>
    </location>
</feature>
<protein>
    <submittedName>
        <fullName evidence="9">ABC-type antimicrobial peptide transport system permease subunit</fullName>
    </submittedName>
</protein>
<dbReference type="EMBL" id="QLMC01000001">
    <property type="protein sequence ID" value="RAK02836.1"/>
    <property type="molecule type" value="Genomic_DNA"/>
</dbReference>
<evidence type="ECO:0000256" key="1">
    <source>
        <dbReference type="ARBA" id="ARBA00004651"/>
    </source>
</evidence>
<keyword evidence="4 6" id="KW-1133">Transmembrane helix</keyword>
<dbReference type="OrthoDB" id="5933722at2"/>
<keyword evidence="2" id="KW-1003">Cell membrane</keyword>
<sequence>MKTSKPPRWATWLLEAFAHPDSREEVQGDLLELYAYWVETVGERKARWRYWLNALKLMRPLARRKPATHYSTPFFLSPVMIRNYLKVAFRNLVKNKVYSFINIGGLAVGMAVAMLIGLWLYDELSFNQYHKNYDRVAQVMQQQTSNGKIYTQSAIPFPLGNELRTKYGGEFKYLSMASWEGEHILTYGDRKFSKSGCYMEPDAPRMFSLTMLRGSEEGLKEPNSILLSESVAKAVFGEADPLNKLMKIDNKLDVKVTGVYEDLPYNTTFRDLAFIAPWDLYATSESWIKRARDEWGNNSFQLFAQINDQTHYETVNKRILKARYNNVDESEKKFNARIFLHPMRDWHLRSNWEEGVQTGGLIEYVWLFGIVGVFVLLLACINFMNLSTARSEKRAKEIGIRKAIGSVRSQLISQFLSESLLVVAVAFVLALLLVQLSLPWFNEVANKRMEVLWTHPGFWLLGLGFSLLTGLVAGSYPALYLSSFEPIKALKGNRYASRFQTIRFVSIPRKVLVVLQFTVSVSLIIGTIIVYRQIQFSKNRPIGYSRDGLMMIQMKSPEFYGKFELLRSELKRSGAIIEMAESSSPVTSVWSNNGGFEWAGKDPSLDADFSTIWVTHEFGKTVGWQFKEGRDFSRDFSTDSSSLVVNEAAVKFMGIKDPIGTVVRWGTDSRARSFKIVGVIKDMIMDSPYDPVKQAFYLLDYENVNWIDLKLNPAKSASESVAKIEAVFKRVIPSAPFDYKFADEEFAAKFAAEERIGTLASGFAVLAIFISCLGMFGLASFVVEQRTKEIGVRKVLGASVLNLWGLLSKDFVFLVLIAFGIATPIAYYFLHGWLQKYEYRTEISWWIFAASGVGALTITLLTVSFQSIKAALMNPVRSLRTE</sequence>